<dbReference type="Gene3D" id="1.10.287.1080">
    <property type="entry name" value="MazG-like"/>
    <property type="match status" value="1"/>
</dbReference>
<dbReference type="AlphaFoldDB" id="A0A840GEM0"/>
<organism evidence="2 3">
    <name type="scientific">Rhodocyclus tenuis</name>
    <name type="common">Rhodospirillum tenue</name>
    <dbReference type="NCBI Taxonomy" id="1066"/>
    <lineage>
        <taxon>Bacteria</taxon>
        <taxon>Pseudomonadati</taxon>
        <taxon>Pseudomonadota</taxon>
        <taxon>Betaproteobacteria</taxon>
        <taxon>Rhodocyclales</taxon>
        <taxon>Rhodocyclaceae</taxon>
        <taxon>Rhodocyclus</taxon>
    </lineage>
</organism>
<gene>
    <name evidence="2" type="ORF">GGD90_001368</name>
</gene>
<evidence type="ECO:0000313" key="2">
    <source>
        <dbReference type="EMBL" id="MBB4247002.1"/>
    </source>
</evidence>
<dbReference type="Proteomes" id="UP000587070">
    <property type="component" value="Unassembled WGS sequence"/>
</dbReference>
<feature type="region of interest" description="Disordered" evidence="1">
    <location>
        <begin position="126"/>
        <end position="158"/>
    </location>
</feature>
<name>A0A840GEM0_RHOTE</name>
<evidence type="ECO:0000256" key="1">
    <source>
        <dbReference type="SAM" id="MobiDB-lite"/>
    </source>
</evidence>
<evidence type="ECO:0000313" key="3">
    <source>
        <dbReference type="Proteomes" id="UP000587070"/>
    </source>
</evidence>
<dbReference type="PANTHER" id="PTHR46523:SF1">
    <property type="entry name" value="DCTP PYROPHOSPHATASE 1"/>
    <property type="match status" value="1"/>
</dbReference>
<sequence length="158" mass="17077">MRALSEAVLRFRNERDWAQFHTLRNLIVSLNLEAGELLELTQWQSDAEVEALADPQTDARKREALADECADVLLYLLLIADRAGIDLDAAARAKLRKNAAKYPVELSRGSRRKYTEIRAAIAAGAAEGPAGNGGCDGDERSSTRPAPATRSAAASDAN</sequence>
<proteinExistence type="predicted"/>
<dbReference type="SUPFAM" id="SSF101386">
    <property type="entry name" value="all-alpha NTP pyrophosphatases"/>
    <property type="match status" value="1"/>
</dbReference>
<dbReference type="PANTHER" id="PTHR46523">
    <property type="entry name" value="DCTP PYROPHOSPHATASE 1"/>
    <property type="match status" value="1"/>
</dbReference>
<reference evidence="2 3" key="1">
    <citation type="submission" date="2020-08" db="EMBL/GenBank/DDBJ databases">
        <title>Genome sequencing of Purple Non-Sulfur Bacteria from various extreme environments.</title>
        <authorList>
            <person name="Mayer M."/>
        </authorList>
    </citation>
    <scope>NUCLEOTIDE SEQUENCE [LARGE SCALE GENOMIC DNA]</scope>
    <source>
        <strain evidence="2 3">2761</strain>
    </source>
</reference>
<dbReference type="GO" id="GO:0006253">
    <property type="term" value="P:dCTP catabolic process"/>
    <property type="evidence" value="ECO:0007669"/>
    <property type="project" value="TreeGrafter"/>
</dbReference>
<dbReference type="GO" id="GO:0005829">
    <property type="term" value="C:cytosol"/>
    <property type="evidence" value="ECO:0007669"/>
    <property type="project" value="TreeGrafter"/>
</dbReference>
<feature type="compositionally biased region" description="Low complexity" evidence="1">
    <location>
        <begin position="143"/>
        <end position="158"/>
    </location>
</feature>
<dbReference type="GO" id="GO:0047840">
    <property type="term" value="F:dCTP diphosphatase activity"/>
    <property type="evidence" value="ECO:0007669"/>
    <property type="project" value="TreeGrafter"/>
</dbReference>
<dbReference type="EMBL" id="JACIGE010000004">
    <property type="protein sequence ID" value="MBB4247002.1"/>
    <property type="molecule type" value="Genomic_DNA"/>
</dbReference>
<keyword evidence="2" id="KW-0378">Hydrolase</keyword>
<keyword evidence="3" id="KW-1185">Reference proteome</keyword>
<dbReference type="RefSeq" id="WP_233448528.1">
    <property type="nucleotide sequence ID" value="NZ_JACIGE010000004.1"/>
</dbReference>
<dbReference type="InterPro" id="IPR052555">
    <property type="entry name" value="dCTP_Pyrophosphatase"/>
</dbReference>
<dbReference type="GO" id="GO:0042262">
    <property type="term" value="P:DNA protection"/>
    <property type="evidence" value="ECO:0007669"/>
    <property type="project" value="TreeGrafter"/>
</dbReference>
<protein>
    <submittedName>
        <fullName evidence="2">NTP pyrophosphatase (Non-canonical NTP hydrolase)</fullName>
    </submittedName>
</protein>
<dbReference type="InterPro" id="IPR025984">
    <property type="entry name" value="DCTPP"/>
</dbReference>
<dbReference type="CDD" id="cd11537">
    <property type="entry name" value="NTP-PPase_RS21-C6_like"/>
    <property type="match status" value="1"/>
</dbReference>
<dbReference type="Pfam" id="PF12643">
    <property type="entry name" value="MazG-like"/>
    <property type="match status" value="1"/>
</dbReference>
<comment type="caution">
    <text evidence="2">The sequence shown here is derived from an EMBL/GenBank/DDBJ whole genome shotgun (WGS) entry which is preliminary data.</text>
</comment>
<accession>A0A840GEM0</accession>